<evidence type="ECO:0000313" key="1">
    <source>
        <dbReference type="EMBL" id="SBW24804.1"/>
    </source>
</evidence>
<name>A0A1C3P4P8_9ACTN</name>
<organism evidence="1 2">
    <name type="scientific">Candidatus Protofrankia californiensis</name>
    <dbReference type="NCBI Taxonomy" id="1839754"/>
    <lineage>
        <taxon>Bacteria</taxon>
        <taxon>Bacillati</taxon>
        <taxon>Actinomycetota</taxon>
        <taxon>Actinomycetes</taxon>
        <taxon>Frankiales</taxon>
        <taxon>Frankiaceae</taxon>
        <taxon>Protofrankia</taxon>
    </lineage>
</organism>
<accession>A0A1C3P4P8</accession>
<dbReference type="AlphaFoldDB" id="A0A1C3P4P8"/>
<proteinExistence type="predicted"/>
<evidence type="ECO:0000313" key="2">
    <source>
        <dbReference type="Proteomes" id="UP000199013"/>
    </source>
</evidence>
<dbReference type="EMBL" id="FLUV01001794">
    <property type="protein sequence ID" value="SBW24804.1"/>
    <property type="molecule type" value="Genomic_DNA"/>
</dbReference>
<dbReference type="Proteomes" id="UP000199013">
    <property type="component" value="Unassembled WGS sequence"/>
</dbReference>
<reference evidence="2" key="1">
    <citation type="submission" date="2016-02" db="EMBL/GenBank/DDBJ databases">
        <authorList>
            <person name="Wibberg D."/>
        </authorList>
    </citation>
    <scope>NUCLEOTIDE SEQUENCE [LARGE SCALE GENOMIC DNA]</scope>
</reference>
<gene>
    <name evidence="1" type="ORF">FDG2_4302</name>
</gene>
<protein>
    <submittedName>
        <fullName evidence="1">Uncharacterized protein</fullName>
    </submittedName>
</protein>
<keyword evidence="2" id="KW-1185">Reference proteome</keyword>
<sequence length="122" mass="13336">MGSDFAIAPRCNTALWRAYAAVPEHAWTAARDMHGAQVMAVDHVPAGWPPGTCIIIRRVRVDAADICADPRSRRRRTISKDQLTLALDGIADHAWALLRRLPPGRDQTLPAALARLRSLPAA</sequence>